<dbReference type="PROSITE" id="PS00109">
    <property type="entry name" value="PROTEIN_KINASE_TYR"/>
    <property type="match status" value="1"/>
</dbReference>
<dbReference type="Gene3D" id="3.30.200.20">
    <property type="entry name" value="Phosphorylase Kinase, domain 1"/>
    <property type="match status" value="1"/>
</dbReference>
<keyword evidence="1" id="KW-0472">Membrane</keyword>
<evidence type="ECO:0000256" key="1">
    <source>
        <dbReference type="SAM" id="Phobius"/>
    </source>
</evidence>
<dbReference type="AlphaFoldDB" id="A0AAD4NER5"/>
<accession>A0AAD4NER5</accession>
<dbReference type="GO" id="GO:0004714">
    <property type="term" value="F:transmembrane receptor protein tyrosine kinase activity"/>
    <property type="evidence" value="ECO:0007669"/>
    <property type="project" value="TreeGrafter"/>
</dbReference>
<feature type="domain" description="Protein kinase" evidence="2">
    <location>
        <begin position="584"/>
        <end position="834"/>
    </location>
</feature>
<dbReference type="SMART" id="SM00219">
    <property type="entry name" value="TyrKc"/>
    <property type="match status" value="1"/>
</dbReference>
<organism evidence="3 4">
    <name type="scientific">Ditylenchus destructor</name>
    <dbReference type="NCBI Taxonomy" id="166010"/>
    <lineage>
        <taxon>Eukaryota</taxon>
        <taxon>Metazoa</taxon>
        <taxon>Ecdysozoa</taxon>
        <taxon>Nematoda</taxon>
        <taxon>Chromadorea</taxon>
        <taxon>Rhabditida</taxon>
        <taxon>Tylenchina</taxon>
        <taxon>Tylenchomorpha</taxon>
        <taxon>Sphaerularioidea</taxon>
        <taxon>Anguinidae</taxon>
        <taxon>Anguininae</taxon>
        <taxon>Ditylenchus</taxon>
    </lineage>
</organism>
<dbReference type="Pfam" id="PF07714">
    <property type="entry name" value="PK_Tyr_Ser-Thr"/>
    <property type="match status" value="1"/>
</dbReference>
<dbReference type="PANTHER" id="PTHR24416:SF488">
    <property type="entry name" value="PROTEIN KINASE DOMAIN-CONTAINING PROTEIN"/>
    <property type="match status" value="1"/>
</dbReference>
<dbReference type="InterPro" id="IPR020635">
    <property type="entry name" value="Tyr_kinase_cat_dom"/>
</dbReference>
<dbReference type="PRINTS" id="PR00109">
    <property type="entry name" value="TYRKINASE"/>
</dbReference>
<dbReference type="Gene3D" id="1.10.510.10">
    <property type="entry name" value="Transferase(Phosphotransferase) domain 1"/>
    <property type="match status" value="1"/>
</dbReference>
<protein>
    <submittedName>
        <fullName evidence="3">Protein tyrosine kinase domain-containing protein</fullName>
    </submittedName>
</protein>
<dbReference type="CDD" id="cd00192">
    <property type="entry name" value="PTKc"/>
    <property type="match status" value="1"/>
</dbReference>
<dbReference type="GO" id="GO:0043235">
    <property type="term" value="C:receptor complex"/>
    <property type="evidence" value="ECO:0007669"/>
    <property type="project" value="TreeGrafter"/>
</dbReference>
<proteinExistence type="predicted"/>
<evidence type="ECO:0000313" key="4">
    <source>
        <dbReference type="Proteomes" id="UP001201812"/>
    </source>
</evidence>
<dbReference type="InterPro" id="IPR050122">
    <property type="entry name" value="RTK"/>
</dbReference>
<dbReference type="PANTHER" id="PTHR24416">
    <property type="entry name" value="TYROSINE-PROTEIN KINASE RECEPTOR"/>
    <property type="match status" value="1"/>
</dbReference>
<comment type="caution">
    <text evidence="3">The sequence shown here is derived from an EMBL/GenBank/DDBJ whole genome shotgun (WGS) entry which is preliminary data.</text>
</comment>
<evidence type="ECO:0000259" key="2">
    <source>
        <dbReference type="PROSITE" id="PS50011"/>
    </source>
</evidence>
<dbReference type="InterPro" id="IPR011009">
    <property type="entry name" value="Kinase-like_dom_sf"/>
</dbReference>
<dbReference type="Proteomes" id="UP001201812">
    <property type="component" value="Unassembled WGS sequence"/>
</dbReference>
<dbReference type="GO" id="GO:0005524">
    <property type="term" value="F:ATP binding"/>
    <property type="evidence" value="ECO:0007669"/>
    <property type="project" value="InterPro"/>
</dbReference>
<dbReference type="GO" id="GO:0005886">
    <property type="term" value="C:plasma membrane"/>
    <property type="evidence" value="ECO:0007669"/>
    <property type="project" value="TreeGrafter"/>
</dbReference>
<keyword evidence="4" id="KW-1185">Reference proteome</keyword>
<keyword evidence="1" id="KW-1133">Transmembrane helix</keyword>
<dbReference type="InterPro" id="IPR001245">
    <property type="entry name" value="Ser-Thr/Tyr_kinase_cat_dom"/>
</dbReference>
<evidence type="ECO:0000313" key="3">
    <source>
        <dbReference type="EMBL" id="KAI1728141.1"/>
    </source>
</evidence>
<reference evidence="3" key="1">
    <citation type="submission" date="2022-01" db="EMBL/GenBank/DDBJ databases">
        <title>Genome Sequence Resource for Two Populations of Ditylenchus destructor, the Migratory Endoparasitic Phytonematode.</title>
        <authorList>
            <person name="Zhang H."/>
            <person name="Lin R."/>
            <person name="Xie B."/>
        </authorList>
    </citation>
    <scope>NUCLEOTIDE SEQUENCE</scope>
    <source>
        <strain evidence="3">BazhouSP</strain>
    </source>
</reference>
<feature type="transmembrane region" description="Helical" evidence="1">
    <location>
        <begin position="519"/>
        <end position="542"/>
    </location>
</feature>
<keyword evidence="3" id="KW-0808">Transferase</keyword>
<name>A0AAD4NER5_9BILA</name>
<keyword evidence="1" id="KW-0812">Transmembrane</keyword>
<dbReference type="PROSITE" id="PS50011">
    <property type="entry name" value="PROTEIN_KINASE_DOM"/>
    <property type="match status" value="1"/>
</dbReference>
<dbReference type="InterPro" id="IPR008266">
    <property type="entry name" value="Tyr_kinase_AS"/>
</dbReference>
<dbReference type="EMBL" id="JAKKPZ010000001">
    <property type="protein sequence ID" value="KAI1728141.1"/>
    <property type="molecule type" value="Genomic_DNA"/>
</dbReference>
<dbReference type="FunFam" id="1.10.510.10:FF:001927">
    <property type="entry name" value="Receptor protein-tyrosine kinase"/>
    <property type="match status" value="1"/>
</dbReference>
<sequence length="915" mass="104783">MLNTSATCAVLSWNKTCPHPVPQEQCTLEGRYNSDFDPDALFAFIPSSTQQLRHNRRKFFHPNTFELANNDDVTRCSRIYLLDVAAELVEEDEFEKLKDFLYYSMKSCLDDEIGHMMSVIPVFHKENRKVCCSLRDCQDMLQSYLHRENFVFPYNNMDPVWNHETFASTDYNASHYFLEIYADLMNERFSGLPCSKNSMVWITNRVVDMQEAKKELQKLSDGAHEDEVFSWFFTLFDYFCAAFTIIVVGRPELSVAQIYEQYGNFTKRIFSVPDFNCLSTELIDCLTPCGSGVLGDDRNWERYDSCSQKSFFKCPNSPPMPTLPPSPTPTVEPYQDSMRILYVFALSKNITQEQFTNIKNAVQTPIIKNHYEKGIVLSLAIIFPYTSAEIPWIYDANSLVDQLENAAHLNSILEVSDLMDSSSSTTSEMVRLARHKYEDLESSHNQESVVTPRIVLITDFVSLVFETNHTAENLVHRGDIDVRNASDSSLIIPVDPSDDIRPTQPTIPSGIPAPRDETLFFVGLAVALFASVVVLAALVFAYRRKLMRMMKLERFRAHHEGDKGKADGQAVITDFWELSWDKLLIKNEKLGSGAYGQVFRGIIHGKPPCVDYVYQNRPNSLLFDLEDCDMKSLSYNENIVNMLGCITVGQTICLVLEYCPNKDLLTFVSNLKEEMMEQRFLGTKGIVHRDLAARNILIDAERNAKICDFGLCITTNYKTLPIAENNKPYMKISTSGRLPIKWLAIECLKRQEFTSKSDVWCFGILLYEMYSFGATPFEEIQPNLLLAHLEEGNRPEKTEYCPDEIYDIMAKCWYENPEERPSFQELLTLFTVLLERATEGYGYLSLLRANTEHYARLSKVTCSGHAQEYRESMDRRRSSLKPAVSTARISIDFTEKPVLSKVSEDHGEDRTNNSE</sequence>
<dbReference type="SUPFAM" id="SSF56112">
    <property type="entry name" value="Protein kinase-like (PK-like)"/>
    <property type="match status" value="1"/>
</dbReference>
<dbReference type="InterPro" id="IPR000719">
    <property type="entry name" value="Prot_kinase_dom"/>
</dbReference>
<keyword evidence="3" id="KW-0418">Kinase</keyword>
<gene>
    <name evidence="3" type="ORF">DdX_00297</name>
</gene>
<dbReference type="GO" id="GO:0007169">
    <property type="term" value="P:cell surface receptor protein tyrosine kinase signaling pathway"/>
    <property type="evidence" value="ECO:0007669"/>
    <property type="project" value="TreeGrafter"/>
</dbReference>